<evidence type="ECO:0000313" key="1">
    <source>
        <dbReference type="EMBL" id="PNP43504.1"/>
    </source>
</evidence>
<dbReference type="InterPro" id="IPR035959">
    <property type="entry name" value="RutC-like_sf"/>
</dbReference>
<organism evidence="1 2">
    <name type="scientific">Trichoderma gamsii</name>
    <dbReference type="NCBI Taxonomy" id="398673"/>
    <lineage>
        <taxon>Eukaryota</taxon>
        <taxon>Fungi</taxon>
        <taxon>Dikarya</taxon>
        <taxon>Ascomycota</taxon>
        <taxon>Pezizomycotina</taxon>
        <taxon>Sordariomycetes</taxon>
        <taxon>Hypocreomycetidae</taxon>
        <taxon>Hypocreales</taxon>
        <taxon>Hypocreaceae</taxon>
        <taxon>Trichoderma</taxon>
    </lineage>
</organism>
<proteinExistence type="predicted"/>
<sequence length="147" mass="16509">MSSLTYYSLPGYSESWREKYGFSDACLLGARLEVTGQTGKDPSTGKVPATIEEEIAQAFSNMNDVILHSLREAGQLSKGDEATGWDYVVKLRTYHVGLSKMQDQARDIMVKNIKRWCPNHQPLFTMIGIESLPFPDLHVEIEVIAEI</sequence>
<reference evidence="1 2" key="1">
    <citation type="submission" date="2017-02" db="EMBL/GenBank/DDBJ databases">
        <title>Genomes of Trichoderma spp. with biocontrol activity.</title>
        <authorList>
            <person name="Gardiner D."/>
            <person name="Kazan K."/>
            <person name="Vos C."/>
            <person name="Harvey P."/>
        </authorList>
    </citation>
    <scope>NUCLEOTIDE SEQUENCE [LARGE SCALE GENOMIC DNA]</scope>
    <source>
        <strain evidence="1 2">A5MH</strain>
    </source>
</reference>
<protein>
    <submittedName>
        <fullName evidence="1">Uncharacterized protein</fullName>
    </submittedName>
</protein>
<dbReference type="InterPro" id="IPR006175">
    <property type="entry name" value="YjgF/YER057c/UK114"/>
</dbReference>
<dbReference type="Pfam" id="PF01042">
    <property type="entry name" value="Ribonuc_L-PSP"/>
    <property type="match status" value="1"/>
</dbReference>
<dbReference type="Proteomes" id="UP000236546">
    <property type="component" value="Unassembled WGS sequence"/>
</dbReference>
<dbReference type="Gene3D" id="3.30.1330.40">
    <property type="entry name" value="RutC-like"/>
    <property type="match status" value="1"/>
</dbReference>
<comment type="caution">
    <text evidence="1">The sequence shown here is derived from an EMBL/GenBank/DDBJ whole genome shotgun (WGS) entry which is preliminary data.</text>
</comment>
<dbReference type="OrthoDB" id="309640at2759"/>
<gene>
    <name evidence="1" type="ORF">TGAMA5MH_04476</name>
</gene>
<evidence type="ECO:0000313" key="2">
    <source>
        <dbReference type="Proteomes" id="UP000236546"/>
    </source>
</evidence>
<name>A0A2K0TDA0_9HYPO</name>
<dbReference type="SUPFAM" id="SSF55298">
    <property type="entry name" value="YjgF-like"/>
    <property type="match status" value="1"/>
</dbReference>
<dbReference type="AlphaFoldDB" id="A0A2K0TDA0"/>
<accession>A0A2K0TDA0</accession>
<dbReference type="EMBL" id="MTYH01000037">
    <property type="protein sequence ID" value="PNP43504.1"/>
    <property type="molecule type" value="Genomic_DNA"/>
</dbReference>